<protein>
    <submittedName>
        <fullName evidence="1">Uncharacterized protein</fullName>
    </submittedName>
</protein>
<accession>A0AAN9EB64</accession>
<reference evidence="1 2" key="1">
    <citation type="submission" date="2024-01" db="EMBL/GenBank/DDBJ databases">
        <title>The genomes of 5 underutilized Papilionoideae crops provide insights into root nodulation and disease resistanc.</title>
        <authorList>
            <person name="Yuan L."/>
        </authorList>
    </citation>
    <scope>NUCLEOTIDE SEQUENCE [LARGE SCALE GENOMIC DNA]</scope>
    <source>
        <strain evidence="1">ZHUSHIDOU_FW_LH</strain>
        <tissue evidence="1">Leaf</tissue>
    </source>
</reference>
<sequence>MRFETGQIPFHGHLTISDIARKAFLYSHFMEGHAKISPISRLPLVTVLDTKHHLKDFPVYVPFHLELNFFNKANRVLHYPARAFYVDGLNLMAHSLSSGSDSIYRKLYNSIPRSVEYRAKHLIHSKKQRLFLVVYEFSGATNEVVFYWENTDVQSGNSKSSTVKGRDAAFIGPNENQFAILDDDMTGLAVYTVPGGASQAAKDNDKVFEENQHVETTAGSIHGPTPFTFETEVDRIFSTPLDSTLMFASHGNQIGLVKLIEGYRLTTSAPNGPYVSTNSEGKKSIKLKRNEIVLQVHWQETLRGYVAGILTTQRVLIVSSTLDILAGTSTNFDKGLPSISFEIVSL</sequence>
<dbReference type="Proteomes" id="UP001372338">
    <property type="component" value="Unassembled WGS sequence"/>
</dbReference>
<dbReference type="EMBL" id="JAYWIO010000007">
    <property type="protein sequence ID" value="KAK7251069.1"/>
    <property type="molecule type" value="Genomic_DNA"/>
</dbReference>
<organism evidence="1 2">
    <name type="scientific">Crotalaria pallida</name>
    <name type="common">Smooth rattlebox</name>
    <name type="synonym">Crotalaria striata</name>
    <dbReference type="NCBI Taxonomy" id="3830"/>
    <lineage>
        <taxon>Eukaryota</taxon>
        <taxon>Viridiplantae</taxon>
        <taxon>Streptophyta</taxon>
        <taxon>Embryophyta</taxon>
        <taxon>Tracheophyta</taxon>
        <taxon>Spermatophyta</taxon>
        <taxon>Magnoliopsida</taxon>
        <taxon>eudicotyledons</taxon>
        <taxon>Gunneridae</taxon>
        <taxon>Pentapetalae</taxon>
        <taxon>rosids</taxon>
        <taxon>fabids</taxon>
        <taxon>Fabales</taxon>
        <taxon>Fabaceae</taxon>
        <taxon>Papilionoideae</taxon>
        <taxon>50 kb inversion clade</taxon>
        <taxon>genistoids sensu lato</taxon>
        <taxon>core genistoids</taxon>
        <taxon>Crotalarieae</taxon>
        <taxon>Crotalaria</taxon>
    </lineage>
</organism>
<proteinExistence type="predicted"/>
<dbReference type="AlphaFoldDB" id="A0AAN9EB64"/>
<keyword evidence="2" id="KW-1185">Reference proteome</keyword>
<gene>
    <name evidence="1" type="ORF">RIF29_33948</name>
</gene>
<name>A0AAN9EB64_CROPI</name>
<evidence type="ECO:0000313" key="2">
    <source>
        <dbReference type="Proteomes" id="UP001372338"/>
    </source>
</evidence>
<comment type="caution">
    <text evidence="1">The sequence shown here is derived from an EMBL/GenBank/DDBJ whole genome shotgun (WGS) entry which is preliminary data.</text>
</comment>
<evidence type="ECO:0000313" key="1">
    <source>
        <dbReference type="EMBL" id="KAK7251069.1"/>
    </source>
</evidence>